<dbReference type="InterPro" id="IPR039426">
    <property type="entry name" value="TonB-dep_rcpt-like"/>
</dbReference>
<dbReference type="InterPro" id="IPR010105">
    <property type="entry name" value="TonB_sidphr_rcpt"/>
</dbReference>
<dbReference type="FunFam" id="2.170.130.10:FF:000001">
    <property type="entry name" value="Catecholate siderophore TonB-dependent receptor"/>
    <property type="match status" value="1"/>
</dbReference>
<evidence type="ECO:0000256" key="16">
    <source>
        <dbReference type="SAM" id="SignalP"/>
    </source>
</evidence>
<keyword evidence="12 18" id="KW-0675">Receptor</keyword>
<dbReference type="RefSeq" id="WP_011111687.1">
    <property type="nucleotide sequence ID" value="NC_004757.1"/>
</dbReference>
<feature type="chain" id="PRO_5004300229" evidence="16">
    <location>
        <begin position="39"/>
        <end position="817"/>
    </location>
</feature>
<name>Q82VJ4_NITEU</name>
<evidence type="ECO:0000313" key="18">
    <source>
        <dbReference type="EMBL" id="CAD84999.1"/>
    </source>
</evidence>
<evidence type="ECO:0000256" key="4">
    <source>
        <dbReference type="ARBA" id="ARBA00022452"/>
    </source>
</evidence>
<dbReference type="AlphaFoldDB" id="Q82VJ4"/>
<dbReference type="Gene3D" id="2.170.130.10">
    <property type="entry name" value="TonB-dependent receptor, plug domain"/>
    <property type="match status" value="1"/>
</dbReference>
<dbReference type="Pfam" id="PF00593">
    <property type="entry name" value="TonB_dep_Rec_b-barrel"/>
    <property type="match status" value="1"/>
</dbReference>
<dbReference type="Gene3D" id="3.55.50.30">
    <property type="match status" value="1"/>
</dbReference>
<evidence type="ECO:0000256" key="6">
    <source>
        <dbReference type="ARBA" id="ARBA00022692"/>
    </source>
</evidence>
<dbReference type="KEGG" id="neu:NE1088"/>
<evidence type="ECO:0000313" key="19">
    <source>
        <dbReference type="Proteomes" id="UP000001416"/>
    </source>
</evidence>
<evidence type="ECO:0000256" key="14">
    <source>
        <dbReference type="PROSITE-ProRule" id="PRU01360"/>
    </source>
</evidence>
<dbReference type="GO" id="GO:0009279">
    <property type="term" value="C:cell outer membrane"/>
    <property type="evidence" value="ECO:0007669"/>
    <property type="project" value="UniProtKB-SubCell"/>
</dbReference>
<keyword evidence="5" id="KW-0410">Iron transport</keyword>
<evidence type="ECO:0000256" key="15">
    <source>
        <dbReference type="RuleBase" id="RU003357"/>
    </source>
</evidence>
<dbReference type="Gene3D" id="2.40.170.20">
    <property type="entry name" value="TonB-dependent receptor, beta-barrel domain"/>
    <property type="match status" value="1"/>
</dbReference>
<evidence type="ECO:0000256" key="11">
    <source>
        <dbReference type="ARBA" id="ARBA00023136"/>
    </source>
</evidence>
<dbReference type="NCBIfam" id="TIGR01783">
    <property type="entry name" value="TonB-siderophor"/>
    <property type="match status" value="1"/>
</dbReference>
<dbReference type="InterPro" id="IPR000531">
    <property type="entry name" value="Beta-barrel_TonB"/>
</dbReference>
<feature type="signal peptide" evidence="16">
    <location>
        <begin position="1"/>
        <end position="38"/>
    </location>
</feature>
<dbReference type="InterPro" id="IPR037066">
    <property type="entry name" value="Plug_dom_sf"/>
</dbReference>
<keyword evidence="8" id="KW-0408">Iron</keyword>
<evidence type="ECO:0000256" key="7">
    <source>
        <dbReference type="ARBA" id="ARBA00022729"/>
    </source>
</evidence>
<dbReference type="PANTHER" id="PTHR32552">
    <property type="entry name" value="FERRICHROME IRON RECEPTOR-RELATED"/>
    <property type="match status" value="1"/>
</dbReference>
<dbReference type="GO" id="GO:0015891">
    <property type="term" value="P:siderophore transport"/>
    <property type="evidence" value="ECO:0007669"/>
    <property type="project" value="InterPro"/>
</dbReference>
<evidence type="ECO:0000256" key="9">
    <source>
        <dbReference type="ARBA" id="ARBA00023065"/>
    </source>
</evidence>
<keyword evidence="6 14" id="KW-0812">Transmembrane</keyword>
<evidence type="ECO:0000256" key="1">
    <source>
        <dbReference type="ARBA" id="ARBA00004571"/>
    </source>
</evidence>
<dbReference type="STRING" id="228410.NE1088"/>
<evidence type="ECO:0000256" key="8">
    <source>
        <dbReference type="ARBA" id="ARBA00023004"/>
    </source>
</evidence>
<keyword evidence="11 14" id="KW-0472">Membrane</keyword>
<dbReference type="SUPFAM" id="SSF56935">
    <property type="entry name" value="Porins"/>
    <property type="match status" value="1"/>
</dbReference>
<comment type="subcellular location">
    <subcellularLocation>
        <location evidence="1 14">Cell outer membrane</location>
        <topology evidence="1 14">Multi-pass membrane protein</topology>
    </subcellularLocation>
</comment>
<protein>
    <submittedName>
        <fullName evidence="18">TonB-dependent receptor protein</fullName>
    </submittedName>
</protein>
<reference evidence="18 19" key="1">
    <citation type="journal article" date="2003" name="J. Bacteriol.">
        <title>Complete genome sequence of the ammonia-oxidizing bacterium and obligate chemolithoautotroph Nitrosomonas europaea.</title>
        <authorList>
            <person name="Chain P."/>
            <person name="Lamerdin J."/>
            <person name="Larimer F."/>
            <person name="Regala W."/>
            <person name="Land M."/>
            <person name="Hauser L."/>
            <person name="Hooper A."/>
            <person name="Klotz M."/>
            <person name="Norton J."/>
            <person name="Sayavedra-Soto L."/>
            <person name="Arciero D."/>
            <person name="Hommes N."/>
            <person name="Whittaker M."/>
            <person name="Arp D."/>
        </authorList>
    </citation>
    <scope>NUCLEOTIDE SEQUENCE [LARGE SCALE GENOMIC DNA]</scope>
    <source>
        <strain evidence="19">ATCC 19718 / CIP 103999 / KCTC 2705 / NBRC 14298</strain>
    </source>
</reference>
<dbReference type="Pfam" id="PF07715">
    <property type="entry name" value="Plug"/>
    <property type="match status" value="1"/>
</dbReference>
<comment type="similarity">
    <text evidence="2 14 15">Belongs to the TonB-dependent receptor family.</text>
</comment>
<keyword evidence="7 16" id="KW-0732">Signal</keyword>
<dbReference type="SMART" id="SM00965">
    <property type="entry name" value="STN"/>
    <property type="match status" value="1"/>
</dbReference>
<dbReference type="GO" id="GO:0038023">
    <property type="term" value="F:signaling receptor activity"/>
    <property type="evidence" value="ECO:0007669"/>
    <property type="project" value="InterPro"/>
</dbReference>
<accession>Q82VJ4</accession>
<gene>
    <name evidence="18" type="ordered locus">NE1088</name>
</gene>
<dbReference type="PhylomeDB" id="Q82VJ4"/>
<keyword evidence="9" id="KW-0406">Ion transport</keyword>
<sequence>MLFAPLVHSIRLLSGRVRYAVLSLLLLIVAATTFPAQAAENTLDTPDAAARKHYDIPAGPLGRTLSHFATIAGIALSFDPALTEGLTSPALTGNFSVSEGFNRLLANSDLELIRNADSSYTLRRAPIKAAQAGVTALPVVTVSTSTENADDTGYVAKRSSSGTKTDTPLIEVPQSISVVTRRELDMRSVQDMSEALRYTPGVVVDQWGFEGRGYEYLLLRGFQGLTTSLFRDGLSMAAQGLYFGSFITDTYGLERVDVLRGPTSVTFGRGDAGGIVNRITKRPSADPIREIELQYGNFDRKRIAADLGFANNDRSLMFRLVTLGLDSDTQVRYPNTGGDRAGLRRFYVAPSVTWHPTADTTVTLMGEVLNNRAEASPFFLTTPDGRHTDVVQTDSKFVKYATNQSSFSYQIEHNFNETFTARQNFRYMQQDGNFNDMFRAGFDADIPTLMQRSAMTTKERLTQTVLDTHLQAGLDTGPLNHTALLGVDWNRTNASLRFFSGEAPGIDVFNPIYGISVPVPDSLDIDAKQEIDQLGIYLQDQIRYGENWILTLSGRYDRVDTKDADFLSTTNTRNRDNAYTGRAGLTYLFSSGVAPYVSYSQSFLPLPGLDSSNRPFEPTRGTQYEVGVKYQPAGGRSLYTVAFFDLTKTNVPTPDPDDPFFRNRQTGEIGSRGVEVEARAELLRGLNFIGSFTYHDVTVTKSTDIDKDKMPIQVPHLMTSAWLDYSLGNLGVNWLRGFGIGGGVRYVGRIFNDLENTSTTPSYTLFDAMLRYDNGPWMFTINASNLFNNKYLSYNDPGWRAYPGLERTVLGTLKFRF</sequence>
<organism evidence="18 19">
    <name type="scientific">Nitrosomonas europaea (strain ATCC 19718 / CIP 103999 / KCTC 2705 / NBRC 14298)</name>
    <dbReference type="NCBI Taxonomy" id="228410"/>
    <lineage>
        <taxon>Bacteria</taxon>
        <taxon>Pseudomonadati</taxon>
        <taxon>Pseudomonadota</taxon>
        <taxon>Betaproteobacteria</taxon>
        <taxon>Nitrosomonadales</taxon>
        <taxon>Nitrosomonadaceae</taxon>
        <taxon>Nitrosomonas</taxon>
    </lineage>
</organism>
<evidence type="ECO:0000256" key="5">
    <source>
        <dbReference type="ARBA" id="ARBA00022496"/>
    </source>
</evidence>
<dbReference type="InterPro" id="IPR036942">
    <property type="entry name" value="Beta-barrel_TonB_sf"/>
</dbReference>
<dbReference type="GeneID" id="87104273"/>
<dbReference type="PANTHER" id="PTHR32552:SF68">
    <property type="entry name" value="FERRICHROME OUTER MEMBRANE TRANSPORTER_PHAGE RECEPTOR"/>
    <property type="match status" value="1"/>
</dbReference>
<dbReference type="Proteomes" id="UP000001416">
    <property type="component" value="Chromosome"/>
</dbReference>
<evidence type="ECO:0000259" key="17">
    <source>
        <dbReference type="SMART" id="SM00965"/>
    </source>
</evidence>
<proteinExistence type="inferred from homology"/>
<keyword evidence="3 14" id="KW-0813">Transport</keyword>
<dbReference type="InterPro" id="IPR012910">
    <property type="entry name" value="Plug_dom"/>
</dbReference>
<dbReference type="GO" id="GO:0015344">
    <property type="term" value="F:siderophore uptake transmembrane transporter activity"/>
    <property type="evidence" value="ECO:0007669"/>
    <property type="project" value="TreeGrafter"/>
</dbReference>
<dbReference type="CDD" id="cd01347">
    <property type="entry name" value="ligand_gated_channel"/>
    <property type="match status" value="1"/>
</dbReference>
<dbReference type="PROSITE" id="PS52016">
    <property type="entry name" value="TONB_DEPENDENT_REC_3"/>
    <property type="match status" value="1"/>
</dbReference>
<evidence type="ECO:0000256" key="2">
    <source>
        <dbReference type="ARBA" id="ARBA00009810"/>
    </source>
</evidence>
<feature type="domain" description="Secretin/TonB short N-terminal" evidence="17">
    <location>
        <begin position="74"/>
        <end position="125"/>
    </location>
</feature>
<dbReference type="HOGENOM" id="CLU_008287_9_0_4"/>
<dbReference type="Pfam" id="PF07660">
    <property type="entry name" value="STN"/>
    <property type="match status" value="1"/>
</dbReference>
<evidence type="ECO:0000256" key="3">
    <source>
        <dbReference type="ARBA" id="ARBA00022448"/>
    </source>
</evidence>
<dbReference type="EMBL" id="AL954747">
    <property type="protein sequence ID" value="CAD84999.1"/>
    <property type="molecule type" value="Genomic_DNA"/>
</dbReference>
<dbReference type="InterPro" id="IPR011662">
    <property type="entry name" value="Secretin/TonB_short_N"/>
</dbReference>
<keyword evidence="13 14" id="KW-0998">Cell outer membrane</keyword>
<keyword evidence="4 14" id="KW-1134">Transmembrane beta strand</keyword>
<keyword evidence="19" id="KW-1185">Reference proteome</keyword>
<keyword evidence="10 15" id="KW-0798">TonB box</keyword>
<evidence type="ECO:0000256" key="10">
    <source>
        <dbReference type="ARBA" id="ARBA00023077"/>
    </source>
</evidence>
<dbReference type="eggNOG" id="COG4774">
    <property type="taxonomic scope" value="Bacteria"/>
</dbReference>
<evidence type="ECO:0000256" key="13">
    <source>
        <dbReference type="ARBA" id="ARBA00023237"/>
    </source>
</evidence>
<evidence type="ECO:0000256" key="12">
    <source>
        <dbReference type="ARBA" id="ARBA00023170"/>
    </source>
</evidence>